<dbReference type="PANTHER" id="PTHR14972:SF8">
    <property type="entry name" value="GLUCOCORTICOID-INDUCED TRANSCRIPT 1 PROTEIN-LIKE ISOFORM X1"/>
    <property type="match status" value="1"/>
</dbReference>
<dbReference type="OMA" id="PREIPQF"/>
<sequence length="458" mass="50437">MSSQVSRVRRTASPPQQNRPQPLRATVPFQLRHGAASPGRPSAAPGPQKLAASPSPTPEHRTRHSRRSPELRGSPERRSPNSPVCKGDRLRSHSRNSPSGVTRRPPPVDPIAGSYLTGQWPRDREPVVCVRDKATQTPSTWSDDVGEREKGTTWRVDAWSSSEQRREIAKMRQQLQRTKQGGKHGTDREPPQSPMHRAPPPSVQQQASLGKPVGIALCGLASISKAVLPRLRGSMEALNQEIEHTLVRDACDGDTPRLGEVPDGHRAPPPNQSRCGTRSVDTQTPSALDVTLVVPTSPPASPAAGPPSTYTPLAAPEGCMSRPGPTNDSPIDNPDKEGVSSSPSLRFAAPKPWFQREPPEGCERIKVFEENPQQKAIPLWCPDKNKLYLPGSTICLDTLIRTVAVKKKKRKKKKKGKTFRLSNGVHNRILYRFWYPLSKNQNKIKMSKPMPRVLCSSL</sequence>
<evidence type="ECO:0000313" key="4">
    <source>
        <dbReference type="Proteomes" id="UP000694388"/>
    </source>
</evidence>
<protein>
    <submittedName>
        <fullName evidence="3">Uncharacterized protein</fullName>
    </submittedName>
</protein>
<reference evidence="3" key="2">
    <citation type="submission" date="2025-09" db="UniProtKB">
        <authorList>
            <consortium name="Ensembl"/>
        </authorList>
    </citation>
    <scope>IDENTIFICATION</scope>
</reference>
<dbReference type="AlphaFoldDB" id="A0A8C4NDI0"/>
<feature type="region of interest" description="Disordered" evidence="2">
    <location>
        <begin position="249"/>
        <end position="353"/>
    </location>
</feature>
<name>A0A8C4NDI0_EPTBU</name>
<keyword evidence="1" id="KW-0597">Phosphoprotein</keyword>
<organism evidence="3 4">
    <name type="scientific">Eptatretus burgeri</name>
    <name type="common">Inshore hagfish</name>
    <dbReference type="NCBI Taxonomy" id="7764"/>
    <lineage>
        <taxon>Eukaryota</taxon>
        <taxon>Metazoa</taxon>
        <taxon>Chordata</taxon>
        <taxon>Craniata</taxon>
        <taxon>Vertebrata</taxon>
        <taxon>Cyclostomata</taxon>
        <taxon>Myxini</taxon>
        <taxon>Myxiniformes</taxon>
        <taxon>Myxinidae</taxon>
        <taxon>Eptatretinae</taxon>
        <taxon>Eptatretus</taxon>
    </lineage>
</organism>
<feature type="compositionally biased region" description="Basic and acidic residues" evidence="2">
    <location>
        <begin position="121"/>
        <end position="134"/>
    </location>
</feature>
<evidence type="ECO:0000256" key="1">
    <source>
        <dbReference type="ARBA" id="ARBA00022553"/>
    </source>
</evidence>
<dbReference type="GeneTree" id="ENSGT00950000183046"/>
<dbReference type="Proteomes" id="UP000694388">
    <property type="component" value="Unplaced"/>
</dbReference>
<reference evidence="3" key="1">
    <citation type="submission" date="2025-08" db="UniProtKB">
        <authorList>
            <consortium name="Ensembl"/>
        </authorList>
    </citation>
    <scope>IDENTIFICATION</scope>
</reference>
<feature type="compositionally biased region" description="Basic and acidic residues" evidence="2">
    <location>
        <begin position="249"/>
        <end position="266"/>
    </location>
</feature>
<dbReference type="PANTHER" id="PTHR14972">
    <property type="entry name" value="AGAP011572-PA"/>
    <property type="match status" value="1"/>
</dbReference>
<feature type="compositionally biased region" description="Basic and acidic residues" evidence="2">
    <location>
        <begin position="67"/>
        <end position="79"/>
    </location>
</feature>
<feature type="compositionally biased region" description="Pro residues" evidence="2">
    <location>
        <begin position="191"/>
        <end position="202"/>
    </location>
</feature>
<feature type="compositionally biased region" description="Pro residues" evidence="2">
    <location>
        <begin position="296"/>
        <end position="305"/>
    </location>
</feature>
<evidence type="ECO:0000256" key="2">
    <source>
        <dbReference type="SAM" id="MobiDB-lite"/>
    </source>
</evidence>
<keyword evidence="4" id="KW-1185">Reference proteome</keyword>
<dbReference type="Ensembl" id="ENSEBUT00000003029.1">
    <property type="protein sequence ID" value="ENSEBUP00000002671.1"/>
    <property type="gene ID" value="ENSEBUG00000002039.1"/>
</dbReference>
<feature type="region of interest" description="Disordered" evidence="2">
    <location>
        <begin position="1"/>
        <end position="207"/>
    </location>
</feature>
<dbReference type="InterPro" id="IPR026642">
    <property type="entry name" value="Glcci1/FAM117"/>
</dbReference>
<feature type="compositionally biased region" description="Low complexity" evidence="2">
    <location>
        <begin position="34"/>
        <end position="47"/>
    </location>
</feature>
<evidence type="ECO:0000313" key="3">
    <source>
        <dbReference type="Ensembl" id="ENSEBUP00000002671.1"/>
    </source>
</evidence>
<proteinExistence type="predicted"/>
<accession>A0A8C4NDI0</accession>
<feature type="compositionally biased region" description="Polar residues" evidence="2">
    <location>
        <begin position="272"/>
        <end position="286"/>
    </location>
</feature>
<dbReference type="Pfam" id="PF15388">
    <property type="entry name" value="FAM117"/>
    <property type="match status" value="1"/>
</dbReference>